<keyword evidence="3" id="KW-1185">Reference proteome</keyword>
<name>W8T2C5_PEPAC</name>
<dbReference type="PANTHER" id="PTHR37813:SF1">
    <property type="entry name" value="FELS-2 PROPHAGE PROTEIN"/>
    <property type="match status" value="1"/>
</dbReference>
<evidence type="ECO:0000256" key="1">
    <source>
        <dbReference type="SAM" id="MobiDB-lite"/>
    </source>
</evidence>
<evidence type="ECO:0000313" key="2">
    <source>
        <dbReference type="EMBL" id="AHM55899.1"/>
    </source>
</evidence>
<dbReference type="Gene3D" id="1.10.287.1490">
    <property type="match status" value="1"/>
</dbReference>
<dbReference type="Proteomes" id="UP000019591">
    <property type="component" value="Chromosome"/>
</dbReference>
<sequence length="728" mass="76936">MSDFGLKIGVEGEKEFKNALREINQSFKVLGSEMNLVTSQFDKQDKSIKAATARNEVLNKEIDTQKDKVKTLESALKNASESFGENDKRTKAWQIQLNNANADLNRMEKELRESAEEAEDLGDSLEESGKSADDAGGRFEKFGGILKGIGIAMGSVVVAAGAAAIKLGKEVVQQFGELEQNLGGSEAVFGKYATSIQKTGEEAYRNLGVSQSDYLATANKMGALFQGSGIEQQKSLELTEKAMQRAADMASVMGIDMQMALDSVAGAAKGNFTMMDNLGVAMNATNVEAYALAKGLDFTWKTATQAEKAEVAMQMFFDSTEQYAGNFAKESTETITGSIGLMQAALGSFTAGLGNADADMQNLTQNLVDAFQSVVKNIVPVLENVVAAMPIATDAILAAVGDLLPILLGTATELFEQVLGTILELLPELIPAAVEAVITIAEALIASLPLLVDAAVQLFTALAGGLGLALPELMPSIVEAVILIAATLIENIDLVMEAAFQIISGLAQGILNALPDLIEALPAIIIGIITFLTGSIPELIAMGVELTVQLGTGLIQAIPKLVSQLPQIIEAMVEGLAKAVPSVLQVGKDIVEGLWDGIASMVTWLRTKVEGMLTGIVKGVKGVLGIESPSKVFAGIGTNMGEGLGDGFLKEMRTVEEDMKRAIPTKFEGLSIDVDASANLKGEMDRAGLVSGSQEVVNNYEITINNPKAEASSDSIRLTLMKHSYGLV</sequence>
<feature type="compositionally biased region" description="Acidic residues" evidence="1">
    <location>
        <begin position="116"/>
        <end position="126"/>
    </location>
</feature>
<gene>
    <name evidence="2" type="ORF">EAL2_c05970</name>
</gene>
<organism evidence="2 3">
    <name type="scientific">Peptoclostridium acidaminophilum DSM 3953</name>
    <dbReference type="NCBI Taxonomy" id="1286171"/>
    <lineage>
        <taxon>Bacteria</taxon>
        <taxon>Bacillati</taxon>
        <taxon>Bacillota</taxon>
        <taxon>Clostridia</taxon>
        <taxon>Peptostreptococcales</taxon>
        <taxon>Peptoclostridiaceae</taxon>
        <taxon>Peptoclostridium</taxon>
    </lineage>
</organism>
<accession>W8T2C5</accession>
<dbReference type="KEGG" id="eac:EAL2_c05970"/>
<dbReference type="EMBL" id="CP007452">
    <property type="protein sequence ID" value="AHM55899.1"/>
    <property type="molecule type" value="Genomic_DNA"/>
</dbReference>
<feature type="region of interest" description="Disordered" evidence="1">
    <location>
        <begin position="109"/>
        <end position="133"/>
    </location>
</feature>
<dbReference type="eggNOG" id="COG5185">
    <property type="taxonomic scope" value="Bacteria"/>
</dbReference>
<protein>
    <submittedName>
        <fullName evidence="2">Phage-like protein</fullName>
    </submittedName>
</protein>
<dbReference type="InterPro" id="IPR016024">
    <property type="entry name" value="ARM-type_fold"/>
</dbReference>
<dbReference type="SUPFAM" id="SSF48371">
    <property type="entry name" value="ARM repeat"/>
    <property type="match status" value="1"/>
</dbReference>
<dbReference type="SUPFAM" id="SSF57997">
    <property type="entry name" value="Tropomyosin"/>
    <property type="match status" value="1"/>
</dbReference>
<dbReference type="PATRIC" id="fig|1286171.3.peg.541"/>
<dbReference type="PANTHER" id="PTHR37813">
    <property type="entry name" value="FELS-2 PROPHAGE PROTEIN"/>
    <property type="match status" value="1"/>
</dbReference>
<dbReference type="HOGENOM" id="CLU_009524_0_0_9"/>
<dbReference type="AlphaFoldDB" id="W8T2C5"/>
<proteinExistence type="predicted"/>
<evidence type="ECO:0000313" key="3">
    <source>
        <dbReference type="Proteomes" id="UP000019591"/>
    </source>
</evidence>
<dbReference type="eggNOG" id="COG5412">
    <property type="taxonomic scope" value="Bacteria"/>
</dbReference>
<dbReference type="RefSeq" id="WP_025434942.1">
    <property type="nucleotide sequence ID" value="NZ_CP007452.1"/>
</dbReference>
<reference evidence="2 3" key="1">
    <citation type="journal article" date="2014" name="Genome Announc.">
        <title>Complete Genome Sequence of Amino Acid-Utilizing Eubacterium acidaminophilum al-2 (DSM 3953).</title>
        <authorList>
            <person name="Poehlein A."/>
            <person name="Andreesen J.R."/>
            <person name="Daniel R."/>
        </authorList>
    </citation>
    <scope>NUCLEOTIDE SEQUENCE [LARGE SCALE GENOMIC DNA]</scope>
    <source>
        <strain evidence="2 3">DSM 3953</strain>
    </source>
</reference>
<dbReference type="STRING" id="1286171.EAL2_c05970"/>